<dbReference type="InterPro" id="IPR001012">
    <property type="entry name" value="UBX_dom"/>
</dbReference>
<feature type="domain" description="Acylamino-acid-releasing enzyme N-terminal" evidence="13">
    <location>
        <begin position="737"/>
        <end position="1034"/>
    </location>
</feature>
<name>A0AAN8F0K9_TRICO</name>
<evidence type="ECO:0000259" key="10">
    <source>
        <dbReference type="Pfam" id="PF00326"/>
    </source>
</evidence>
<evidence type="ECO:0000256" key="7">
    <source>
        <dbReference type="ARBA" id="ARBA00022801"/>
    </source>
</evidence>
<dbReference type="FunFam" id="3.40.50.1820:FF:000043">
    <property type="entry name" value="acylamino-acid-releasing enzyme"/>
    <property type="match status" value="1"/>
</dbReference>
<dbReference type="Proteomes" id="UP001331761">
    <property type="component" value="Unassembled WGS sequence"/>
</dbReference>
<keyword evidence="9" id="KW-1133">Transmembrane helix</keyword>
<protein>
    <recommendedName>
        <fullName evidence="5">acylaminoacyl-peptidase</fullName>
        <ecNumber evidence="5">3.4.19.1</ecNumber>
    </recommendedName>
</protein>
<evidence type="ECO:0000259" key="13">
    <source>
        <dbReference type="Pfam" id="PF19283"/>
    </source>
</evidence>
<dbReference type="Gene3D" id="1.20.58.2190">
    <property type="match status" value="1"/>
</dbReference>
<evidence type="ECO:0000256" key="8">
    <source>
        <dbReference type="SAM" id="MobiDB-lite"/>
    </source>
</evidence>
<keyword evidence="9" id="KW-0812">Transmembrane</keyword>
<comment type="subunit">
    <text evidence="4">Homotetramer.</text>
</comment>
<dbReference type="PANTHER" id="PTHR42776:SF4">
    <property type="entry name" value="ACYLAMINO-ACID-RELEASING ENZYME"/>
    <property type="match status" value="1"/>
</dbReference>
<feature type="transmembrane region" description="Helical" evidence="9">
    <location>
        <begin position="62"/>
        <end position="86"/>
    </location>
</feature>
<keyword evidence="7" id="KW-0378">Hydrolase</keyword>
<comment type="subcellular location">
    <subcellularLocation>
        <location evidence="2">Cytoplasm</location>
    </subcellularLocation>
</comment>
<dbReference type="Pfam" id="PF19283">
    <property type="entry name" value="APEH_N"/>
    <property type="match status" value="1"/>
</dbReference>
<dbReference type="GO" id="GO:0004252">
    <property type="term" value="F:serine-type endopeptidase activity"/>
    <property type="evidence" value="ECO:0007669"/>
    <property type="project" value="TreeGrafter"/>
</dbReference>
<evidence type="ECO:0000313" key="14">
    <source>
        <dbReference type="EMBL" id="KAK5970886.1"/>
    </source>
</evidence>
<dbReference type="InterPro" id="IPR045550">
    <property type="entry name" value="AARE_N"/>
</dbReference>
<dbReference type="InterPro" id="IPR029058">
    <property type="entry name" value="AB_hydrolase_fold"/>
</dbReference>
<comment type="catalytic activity">
    <reaction evidence="1">
        <text>Cleavage of an N-acetyl or N-formyl amino acid from the N-terminus of a polypeptide.</text>
        <dbReference type="EC" id="3.4.19.1"/>
    </reaction>
</comment>
<dbReference type="GO" id="GO:0008242">
    <property type="term" value="F:omega peptidase activity"/>
    <property type="evidence" value="ECO:0007669"/>
    <property type="project" value="UniProtKB-EC"/>
</dbReference>
<proteinExistence type="inferred from homology"/>
<dbReference type="Pfam" id="PF00789">
    <property type="entry name" value="UBX"/>
    <property type="match status" value="1"/>
</dbReference>
<comment type="caution">
    <text evidence="14">The sequence shown here is derived from an EMBL/GenBank/DDBJ whole genome shotgun (WGS) entry which is preliminary data.</text>
</comment>
<evidence type="ECO:0000259" key="11">
    <source>
        <dbReference type="Pfam" id="PF00789"/>
    </source>
</evidence>
<dbReference type="PANTHER" id="PTHR42776">
    <property type="entry name" value="SERINE PEPTIDASE S9 FAMILY MEMBER"/>
    <property type="match status" value="1"/>
</dbReference>
<dbReference type="SUPFAM" id="SSF54236">
    <property type="entry name" value="Ubiquitin-like"/>
    <property type="match status" value="1"/>
</dbReference>
<dbReference type="InterPro" id="IPR042774">
    <property type="entry name" value="UBXN6_PUB"/>
</dbReference>
<feature type="compositionally biased region" description="Basic and acidic residues" evidence="8">
    <location>
        <begin position="204"/>
        <end position="214"/>
    </location>
</feature>
<dbReference type="EC" id="3.4.19.1" evidence="5"/>
<feature type="domain" description="UBX" evidence="11">
    <location>
        <begin position="447"/>
        <end position="494"/>
    </location>
</feature>
<evidence type="ECO:0000256" key="2">
    <source>
        <dbReference type="ARBA" id="ARBA00004496"/>
    </source>
</evidence>
<evidence type="ECO:0000256" key="1">
    <source>
        <dbReference type="ARBA" id="ARBA00000721"/>
    </source>
</evidence>
<evidence type="ECO:0000256" key="3">
    <source>
        <dbReference type="ARBA" id="ARBA00010040"/>
    </source>
</evidence>
<dbReference type="GO" id="GO:0006508">
    <property type="term" value="P:proteolysis"/>
    <property type="evidence" value="ECO:0007669"/>
    <property type="project" value="InterPro"/>
</dbReference>
<keyword evidence="15" id="KW-1185">Reference proteome</keyword>
<dbReference type="CDD" id="cd10460">
    <property type="entry name" value="PUB_UBXD1"/>
    <property type="match status" value="1"/>
</dbReference>
<evidence type="ECO:0000256" key="5">
    <source>
        <dbReference type="ARBA" id="ARBA00012917"/>
    </source>
</evidence>
<dbReference type="InterPro" id="IPR036339">
    <property type="entry name" value="PUB-like_dom_sf"/>
</dbReference>
<dbReference type="EMBL" id="WIXE01018464">
    <property type="protein sequence ID" value="KAK5970886.1"/>
    <property type="molecule type" value="Genomic_DNA"/>
</dbReference>
<dbReference type="SMART" id="SM00580">
    <property type="entry name" value="PUG"/>
    <property type="match status" value="1"/>
</dbReference>
<accession>A0AAN8F0K9</accession>
<dbReference type="Pfam" id="PF00326">
    <property type="entry name" value="Peptidase_S9"/>
    <property type="match status" value="1"/>
</dbReference>
<evidence type="ECO:0000256" key="6">
    <source>
        <dbReference type="ARBA" id="ARBA00022490"/>
    </source>
</evidence>
<reference evidence="14 15" key="1">
    <citation type="submission" date="2019-10" db="EMBL/GenBank/DDBJ databases">
        <title>Assembly and Annotation for the nematode Trichostrongylus colubriformis.</title>
        <authorList>
            <person name="Martin J."/>
        </authorList>
    </citation>
    <scope>NUCLEOTIDE SEQUENCE [LARGE SCALE GENOMIC DNA]</scope>
    <source>
        <strain evidence="14">G859</strain>
        <tissue evidence="14">Whole worm</tissue>
    </source>
</reference>
<sequence length="1313" mass="147180">MSDSQSPPASVQPSESDDLGVIQESVIQDSSPGVGNSQSGFRHLDFLVTVISQKYDIERIQVGLGLLLLLLLFFFCLCIAVAWRYYSPVIINYAIKEQEERARRNSEREKQEKEKSEFFHIVLLFQVKKKKVDKHFKHSGSGQRLDSGSSNVPSIVSGAAQGGGIDRVAAADVAAQAALKRLHKAEPQISSSQKKIQMIAQRELEEERRRKQQEPDMSNLQLEEKEQRHTPDIRDFEHSDMIKGLMQAIEEFLMSQLLCDDEDMVVPAVLLLYSLNKKPTREVAVETIGKYLQNIIENPGEAKYRRIRMSNKAFQERVVCVKGGVQFLNAVGFKETMEPLKDGEAPEKFLVIPESAANNTEHLITALSMLRDGQSVPIKVSRETAIYRVGENERIPMPRLPADFFDLTAEEIRREQQMKTEEVNKMLTLRTREMRERDEKQRQYSYKYTLVRIRLPDRYVLQGTFGCYEPFSAVREYITKHLSNEAALFSLYNPGMNLEPVRDSTTLKNCTKKEPGSFLLLDPRPEKLVTEAVKPSAVLERLCSFIPKIAAANDSLVQGVDKAKELEVDIHKVPFDFDEDTSSSDEDSCTDDSIDSETISQRFVILAAKTSRLCRTMSSATAAELDVRALEKLKDIYGDLAQVSSIWDNHTISLNKSTKTQRSSVIEKIDATGELRLISTTSMPLTNFESQSIAYSPSSSMVAQLITIPDGKDKKQYLRGYVYVSYVEFLSAPFGTLKFSHGEGHLLYCAERNSKAAQYFDVDLEWDNDEKIIESKVGKKYELHESWGESCGDVKNPVLCIVDIFSGAVTALDQIPLGISPSFGIWAPDDAGIVFFGLRDEPFRLGKIYCNNRPGAMYYFELSSAKIHVIGNENIAAENPTFSPDGRTLVYFQRPADGPHQAVMNCVKVPWPYDKSPPTVIVPTVQEVDRPCQFPGLSFVQMSSRCWTANGSTLIVGTAWRSKMELVAIDVLSGDVTKLTNHSQCHGSWQVVDVCGDEVLAVVSAPNRPPALLFGTVPVKGEEDRMVWTRLDNCSIIEKRRNLLNYTWKLIGFQREGETPYEGILMMPNEGKSLPLVVYPHGGPHGVSLAGWPRRSVTSLINSGFAVLCVNYHGSLGFGDRFVRSLPGRCGDLDVKDVHHAAVTVLDAESRLDRDRVVLYGASHGGFLVSHLIGQYPGFYKSCVAHNPVLNMVAMHEITDIPEWTLVEGTGKTGDWTKVLSEEQQKLMFDSSPIAHVEKACLLELVITPYLLLVGEKDLRVPPHYRPFIRNLLARGVPCKVLTYPSSAHPIDEVDADADASINLIRWFQKAFK</sequence>
<dbReference type="InterPro" id="IPR029071">
    <property type="entry name" value="Ubiquitin-like_domsf"/>
</dbReference>
<dbReference type="InterPro" id="IPR001375">
    <property type="entry name" value="Peptidase_S9_cat"/>
</dbReference>
<organism evidence="14 15">
    <name type="scientific">Trichostrongylus colubriformis</name>
    <name type="common">Black scour worm</name>
    <dbReference type="NCBI Taxonomy" id="6319"/>
    <lineage>
        <taxon>Eukaryota</taxon>
        <taxon>Metazoa</taxon>
        <taxon>Ecdysozoa</taxon>
        <taxon>Nematoda</taxon>
        <taxon>Chromadorea</taxon>
        <taxon>Rhabditida</taxon>
        <taxon>Rhabditina</taxon>
        <taxon>Rhabditomorpha</taxon>
        <taxon>Strongyloidea</taxon>
        <taxon>Trichostrongylidae</taxon>
        <taxon>Trichostrongylus</taxon>
    </lineage>
</organism>
<dbReference type="SUPFAM" id="SSF143503">
    <property type="entry name" value="PUG domain-like"/>
    <property type="match status" value="1"/>
</dbReference>
<feature type="domain" description="Peptidase S9 prolyl oligopeptidase catalytic" evidence="10">
    <location>
        <begin position="1099"/>
        <end position="1313"/>
    </location>
</feature>
<comment type="similarity">
    <text evidence="3">Belongs to the peptidase S9C family.</text>
</comment>
<dbReference type="InterPro" id="IPR018997">
    <property type="entry name" value="PUB_domain"/>
</dbReference>
<dbReference type="Pfam" id="PF09409">
    <property type="entry name" value="PUB"/>
    <property type="match status" value="1"/>
</dbReference>
<evidence type="ECO:0000313" key="15">
    <source>
        <dbReference type="Proteomes" id="UP001331761"/>
    </source>
</evidence>
<keyword evidence="6" id="KW-0963">Cytoplasm</keyword>
<dbReference type="SUPFAM" id="SSF82171">
    <property type="entry name" value="DPP6 N-terminal domain-like"/>
    <property type="match status" value="1"/>
</dbReference>
<evidence type="ECO:0000256" key="4">
    <source>
        <dbReference type="ARBA" id="ARBA00011881"/>
    </source>
</evidence>
<dbReference type="Gene3D" id="3.40.50.1820">
    <property type="entry name" value="alpha/beta hydrolase"/>
    <property type="match status" value="1"/>
</dbReference>
<feature type="region of interest" description="Disordered" evidence="8">
    <location>
        <begin position="204"/>
        <end position="229"/>
    </location>
</feature>
<evidence type="ECO:0000259" key="12">
    <source>
        <dbReference type="Pfam" id="PF09409"/>
    </source>
</evidence>
<feature type="domain" description="PUB" evidence="12">
    <location>
        <begin position="280"/>
        <end position="363"/>
    </location>
</feature>
<evidence type="ECO:0000256" key="9">
    <source>
        <dbReference type="SAM" id="Phobius"/>
    </source>
</evidence>
<gene>
    <name evidence="14" type="ORF">GCK32_001168</name>
</gene>
<keyword evidence="9" id="KW-0472">Membrane</keyword>
<dbReference type="SUPFAM" id="SSF53474">
    <property type="entry name" value="alpha/beta-Hydrolases"/>
    <property type="match status" value="1"/>
</dbReference>
<dbReference type="GO" id="GO:0005737">
    <property type="term" value="C:cytoplasm"/>
    <property type="evidence" value="ECO:0007669"/>
    <property type="project" value="UniProtKB-SubCell"/>
</dbReference>